<keyword evidence="2 5" id="KW-0489">Methyltransferase</keyword>
<dbReference type="CDD" id="cd02440">
    <property type="entry name" value="AdoMet_MTases"/>
    <property type="match status" value="1"/>
</dbReference>
<dbReference type="PROSITE" id="PS51585">
    <property type="entry name" value="SAM_MT_TPMT"/>
    <property type="match status" value="1"/>
</dbReference>
<evidence type="ECO:0000256" key="3">
    <source>
        <dbReference type="ARBA" id="ARBA00022679"/>
    </source>
</evidence>
<dbReference type="InterPro" id="IPR029063">
    <property type="entry name" value="SAM-dependent_MTases_sf"/>
</dbReference>
<accession>A0A2S0PAV7</accession>
<keyword evidence="6" id="KW-1185">Reference proteome</keyword>
<dbReference type="PANTHER" id="PTHR32183:SF6">
    <property type="entry name" value="CYSTEINE SULFINATE DESULFINASE_CYSTEINE DESULFURASE AND RELATED ENZYMES"/>
    <property type="match status" value="1"/>
</dbReference>
<proteinExistence type="predicted"/>
<evidence type="ECO:0000313" key="6">
    <source>
        <dbReference type="Proteomes" id="UP000244173"/>
    </source>
</evidence>
<dbReference type="AlphaFoldDB" id="A0A2S0PAV7"/>
<evidence type="ECO:0000313" key="5">
    <source>
        <dbReference type="EMBL" id="AVY94496.1"/>
    </source>
</evidence>
<dbReference type="EMBL" id="CP028519">
    <property type="protein sequence ID" value="AVY94496.1"/>
    <property type="molecule type" value="Genomic_DNA"/>
</dbReference>
<gene>
    <name evidence="5" type="ORF">DAI18_10900</name>
</gene>
<keyword evidence="3 5" id="KW-0808">Transferase</keyword>
<dbReference type="GO" id="GO:0032259">
    <property type="term" value="P:methylation"/>
    <property type="evidence" value="ECO:0007669"/>
    <property type="project" value="UniProtKB-KW"/>
</dbReference>
<evidence type="ECO:0000256" key="4">
    <source>
        <dbReference type="ARBA" id="ARBA00022691"/>
    </source>
</evidence>
<dbReference type="KEGG" id="maer:DAI18_10900"/>
<dbReference type="InterPro" id="IPR008854">
    <property type="entry name" value="TPMT"/>
</dbReference>
<name>A0A2S0PAV7_9NEIS</name>
<protein>
    <submittedName>
        <fullName evidence="5">Thiopurine S-methyltransferase</fullName>
    </submittedName>
</protein>
<sequence length="211" mass="23535">MPDACARSAERTQKAMAQDSSLADFWDTRYQQGVTPWDAGQVPVEFAAFAEEQPRGRVLVPGCGSGYEVRWLAERGHAVSAIDFSPAAIAVARQVIGNDSLLREADFFALDEPAYDWIYERALLCALPPRTWADWGAQMARLIRPGGLLAGYFFHADTPKGPPFGLHDTRLQQLLEPGFRRIDDRPSGTGLPIFSGRERWQVWQRLDNAST</sequence>
<dbReference type="Proteomes" id="UP000244173">
    <property type="component" value="Chromosome"/>
</dbReference>
<organism evidence="5 6">
    <name type="scientific">Microvirgula aerodenitrificans</name>
    <dbReference type="NCBI Taxonomy" id="57480"/>
    <lineage>
        <taxon>Bacteria</taxon>
        <taxon>Pseudomonadati</taxon>
        <taxon>Pseudomonadota</taxon>
        <taxon>Betaproteobacteria</taxon>
        <taxon>Neisseriales</taxon>
        <taxon>Aquaspirillaceae</taxon>
        <taxon>Microvirgula</taxon>
    </lineage>
</organism>
<keyword evidence="4" id="KW-0949">S-adenosyl-L-methionine</keyword>
<evidence type="ECO:0000256" key="2">
    <source>
        <dbReference type="ARBA" id="ARBA00022603"/>
    </source>
</evidence>
<dbReference type="SUPFAM" id="SSF53335">
    <property type="entry name" value="S-adenosyl-L-methionine-dependent methyltransferases"/>
    <property type="match status" value="1"/>
</dbReference>
<keyword evidence="1" id="KW-0597">Phosphoprotein</keyword>
<dbReference type="STRING" id="1122240.GCA_000620105_00212"/>
<dbReference type="GO" id="GO:0008757">
    <property type="term" value="F:S-adenosylmethionine-dependent methyltransferase activity"/>
    <property type="evidence" value="ECO:0007669"/>
    <property type="project" value="InterPro"/>
</dbReference>
<reference evidence="5 6" key="1">
    <citation type="submission" date="2018-04" db="EMBL/GenBank/DDBJ databases">
        <title>Denitrifier Microvirgula.</title>
        <authorList>
            <person name="Anderson E."/>
            <person name="Jang J."/>
            <person name="Ishii S."/>
        </authorList>
    </citation>
    <scope>NUCLEOTIDE SEQUENCE [LARGE SCALE GENOMIC DNA]</scope>
    <source>
        <strain evidence="5 6">BE2.4</strain>
    </source>
</reference>
<dbReference type="PANTHER" id="PTHR32183">
    <property type="match status" value="1"/>
</dbReference>
<dbReference type="Pfam" id="PF05724">
    <property type="entry name" value="TPMT"/>
    <property type="match status" value="1"/>
</dbReference>
<dbReference type="Gene3D" id="3.40.50.150">
    <property type="entry name" value="Vaccinia Virus protein VP39"/>
    <property type="match status" value="1"/>
</dbReference>
<evidence type="ECO:0000256" key="1">
    <source>
        <dbReference type="ARBA" id="ARBA00022553"/>
    </source>
</evidence>